<proteinExistence type="predicted"/>
<dbReference type="GO" id="GO:0016491">
    <property type="term" value="F:oxidoreductase activity"/>
    <property type="evidence" value="ECO:0007669"/>
    <property type="project" value="InterPro"/>
</dbReference>
<gene>
    <name evidence="5" type="ORF">GNZ18_32125</name>
</gene>
<dbReference type="AlphaFoldDB" id="A0A7K1L9X3"/>
<dbReference type="EMBL" id="WOFH01000013">
    <property type="protein sequence ID" value="MUN41214.1"/>
    <property type="molecule type" value="Genomic_DNA"/>
</dbReference>
<evidence type="ECO:0000256" key="1">
    <source>
        <dbReference type="ARBA" id="ARBA00037217"/>
    </source>
</evidence>
<evidence type="ECO:0000313" key="6">
    <source>
        <dbReference type="Proteomes" id="UP000432015"/>
    </source>
</evidence>
<dbReference type="PANTHER" id="PTHR10668">
    <property type="entry name" value="PHYTOENE DEHYDROGENASE"/>
    <property type="match status" value="1"/>
</dbReference>
<dbReference type="InterPro" id="IPR036188">
    <property type="entry name" value="FAD/NAD-bd_sf"/>
</dbReference>
<dbReference type="SUPFAM" id="SSF51905">
    <property type="entry name" value="FAD/NAD(P)-binding domain"/>
    <property type="match status" value="1"/>
</dbReference>
<evidence type="ECO:0000256" key="2">
    <source>
        <dbReference type="ARBA" id="ARBA00038825"/>
    </source>
</evidence>
<dbReference type="Pfam" id="PF01593">
    <property type="entry name" value="Amino_oxidase"/>
    <property type="match status" value="1"/>
</dbReference>
<reference evidence="5 6" key="1">
    <citation type="submission" date="2019-11" db="EMBL/GenBank/DDBJ databases">
        <authorList>
            <person name="Cao P."/>
        </authorList>
    </citation>
    <scope>NUCLEOTIDE SEQUENCE [LARGE SCALE GENOMIC DNA]</scope>
    <source>
        <strain evidence="5 6">NEAU-AAG5</strain>
    </source>
</reference>
<dbReference type="InterPro" id="IPR002937">
    <property type="entry name" value="Amino_oxidase"/>
</dbReference>
<keyword evidence="6" id="KW-1185">Reference proteome</keyword>
<evidence type="ECO:0000256" key="3">
    <source>
        <dbReference type="ARBA" id="ARBA00040298"/>
    </source>
</evidence>
<feature type="domain" description="Amine oxidase" evidence="4">
    <location>
        <begin position="25"/>
        <end position="351"/>
    </location>
</feature>
<dbReference type="PANTHER" id="PTHR10668:SF105">
    <property type="entry name" value="DEHYDROGENASE-RELATED"/>
    <property type="match status" value="1"/>
</dbReference>
<organism evidence="5 6">
    <name type="scientific">Actinomadura litoris</name>
    <dbReference type="NCBI Taxonomy" id="2678616"/>
    <lineage>
        <taxon>Bacteria</taxon>
        <taxon>Bacillati</taxon>
        <taxon>Actinomycetota</taxon>
        <taxon>Actinomycetes</taxon>
        <taxon>Streptosporangiales</taxon>
        <taxon>Thermomonosporaceae</taxon>
        <taxon>Actinomadura</taxon>
    </lineage>
</organism>
<dbReference type="Gene3D" id="3.50.50.60">
    <property type="entry name" value="FAD/NAD(P)-binding domain"/>
    <property type="match status" value="2"/>
</dbReference>
<sequence length="543" mass="56978">MAPSGGVPSAEVFDAVVIGSGINALVAAARLAGGGWRVAVCEREDRPGGAVHTSREVFPGYTVELLSSWHPLFVGGPAYAALAGELARRGVVYRNTSRPTGVACRDGAAVLATDPDALAAALASVGDAENWSAMMTEFGGKIDLAFGLLGTDFWRPGALRLGWRALRRLGRRGLVASGAEVLEPARPWLERTFSSPVTRAMLAPWALHGGLGPDDAASAFIIKVIAAAVTTGGMPVPEGGGVRLVEALAGIVTDAGGELLTGADVTRILVEQGRAAGVRLADGRALRARRAVLASVTPRALYEDLLDGRAPADRVQAARAFRHGRAAMQIHLALDEPPRWKDPALEDVALVHVLDDLDSLSASVNAAWRGLLPERPTIAVGQPATVDPGRVPEGKGLLWLQLQELPRRVRGDAAGIIDPGDGTWTPRLRDAYADRILGLLRPHITNLDSALADRLVLGPAELEEMNVNLVGGDPYGGDCRIDQYVLWRPLSSGTGHATGVPGLWHIGASTHPGPGLGGGSGFLVAERLLRTRRGRVKLDAAGR</sequence>
<comment type="subunit">
    <text evidence="2">Interacts with COX5B; this interaction may contribute to localize PYROXD2 to the inner face of the inner mitochondrial membrane.</text>
</comment>
<evidence type="ECO:0000313" key="5">
    <source>
        <dbReference type="EMBL" id="MUN41214.1"/>
    </source>
</evidence>
<accession>A0A7K1L9X3</accession>
<comment type="caution">
    <text evidence="5">The sequence shown here is derived from an EMBL/GenBank/DDBJ whole genome shotgun (WGS) entry which is preliminary data.</text>
</comment>
<evidence type="ECO:0000259" key="4">
    <source>
        <dbReference type="Pfam" id="PF01593"/>
    </source>
</evidence>
<comment type="function">
    <text evidence="1">Probable oxidoreductase that may play a role as regulator of mitochondrial function.</text>
</comment>
<name>A0A7K1L9X3_9ACTN</name>
<dbReference type="Proteomes" id="UP000432015">
    <property type="component" value="Unassembled WGS sequence"/>
</dbReference>
<protein>
    <recommendedName>
        <fullName evidence="3">Pyridine nucleotide-disulfide oxidoreductase domain-containing protein 2</fullName>
    </recommendedName>
</protein>